<sequence length="222" mass="25675">MYFFSENSIIKTSYGNNLYHLYKELSQDNDLDIVELVRESTTVPGNARLLGDYSRDDISQVYLFFDMDPHDTRYSPSTLMSMVQLFDEETEHGKLFVSYPMVEAIRDLSRRDAFLNTVIDVVECGDYKRISADRCDKEFLQTKKYSRKVWQEILIWNTQKANYIAFDSKISLRLECTQVDILQGQLGKYLSRHQLAVLSGFAIFIVDYHGPTILTATDSNPG</sequence>
<accession>A0A1Y0IBQ6</accession>
<evidence type="ECO:0000313" key="2">
    <source>
        <dbReference type="Proteomes" id="UP000196027"/>
    </source>
</evidence>
<dbReference type="Proteomes" id="UP000196027">
    <property type="component" value="Chromosome"/>
</dbReference>
<dbReference type="AlphaFoldDB" id="A0A1Y0IBQ6"/>
<dbReference type="EMBL" id="CP021425">
    <property type="protein sequence ID" value="ARU57911.1"/>
    <property type="molecule type" value="Genomic_DNA"/>
</dbReference>
<reference evidence="1 2" key="1">
    <citation type="submission" date="2017-05" db="EMBL/GenBank/DDBJ databases">
        <title>Genomic insights into alkan degradation activity of Oleiphilus messinensis.</title>
        <authorList>
            <person name="Kozyavkin S.A."/>
            <person name="Slesarev A.I."/>
            <person name="Golyshin P.N."/>
            <person name="Korzhenkov A."/>
            <person name="Golyshina O.N."/>
            <person name="Toshchakov S.V."/>
        </authorList>
    </citation>
    <scope>NUCLEOTIDE SEQUENCE [LARGE SCALE GENOMIC DNA]</scope>
    <source>
        <strain evidence="1 2">ME102</strain>
    </source>
</reference>
<name>A0A1Y0IBQ6_9GAMM</name>
<organism evidence="1 2">
    <name type="scientific">Oleiphilus messinensis</name>
    <dbReference type="NCBI Taxonomy" id="141451"/>
    <lineage>
        <taxon>Bacteria</taxon>
        <taxon>Pseudomonadati</taxon>
        <taxon>Pseudomonadota</taxon>
        <taxon>Gammaproteobacteria</taxon>
        <taxon>Oceanospirillales</taxon>
        <taxon>Oleiphilaceae</taxon>
        <taxon>Oleiphilus</taxon>
    </lineage>
</organism>
<gene>
    <name evidence="1" type="ORF">OLMES_3891</name>
</gene>
<proteinExistence type="predicted"/>
<dbReference type="KEGG" id="ome:OLMES_3891"/>
<keyword evidence="2" id="KW-1185">Reference proteome</keyword>
<evidence type="ECO:0000313" key="1">
    <source>
        <dbReference type="EMBL" id="ARU57911.1"/>
    </source>
</evidence>
<protein>
    <submittedName>
        <fullName evidence="1">Uncharacterized protein</fullName>
    </submittedName>
</protein>